<keyword evidence="3" id="KW-1185">Reference proteome</keyword>
<reference evidence="2 3" key="1">
    <citation type="journal article" date="2019" name="Sci. Rep.">
        <title>Orb-weaving spider Araneus ventricosus genome elucidates the spidroin gene catalogue.</title>
        <authorList>
            <person name="Kono N."/>
            <person name="Nakamura H."/>
            <person name="Ohtoshi R."/>
            <person name="Moran D.A.P."/>
            <person name="Shinohara A."/>
            <person name="Yoshida Y."/>
            <person name="Fujiwara M."/>
            <person name="Mori M."/>
            <person name="Tomita M."/>
            <person name="Arakawa K."/>
        </authorList>
    </citation>
    <scope>NUCLEOTIDE SEQUENCE [LARGE SCALE GENOMIC DNA]</scope>
</reference>
<evidence type="ECO:0000313" key="2">
    <source>
        <dbReference type="EMBL" id="GBM32385.1"/>
    </source>
</evidence>
<gene>
    <name evidence="2" type="ORF">AVEN_239780_1</name>
</gene>
<evidence type="ECO:0000256" key="1">
    <source>
        <dbReference type="SAM" id="MobiDB-lite"/>
    </source>
</evidence>
<evidence type="ECO:0000313" key="3">
    <source>
        <dbReference type="Proteomes" id="UP000499080"/>
    </source>
</evidence>
<dbReference type="AlphaFoldDB" id="A0A4Y2EWV6"/>
<feature type="compositionally biased region" description="Basic and acidic residues" evidence="1">
    <location>
        <begin position="160"/>
        <end position="172"/>
    </location>
</feature>
<name>A0A4Y2EWV6_ARAVE</name>
<dbReference type="Proteomes" id="UP000499080">
    <property type="component" value="Unassembled WGS sequence"/>
</dbReference>
<sequence length="192" mass="21761">MTAVRQIDRLPVDGFCPKFDRNLQIMCEDHIPNFIPVALIVFELSCSQTDIIPKLCFSDSGRSKTWRFVKISSSNFLTITILSLCILRIRESKEEPLSKATKYKIQKSGSFKKLTVELEGRLSQKKAHSKEGNVINTPERRANRDGSMSAGIGFLSTPSEIRERANKIRIRGETNGSRNEAELDPHLLEKRP</sequence>
<proteinExistence type="predicted"/>
<protein>
    <submittedName>
        <fullName evidence="2">Uncharacterized protein</fullName>
    </submittedName>
</protein>
<organism evidence="2 3">
    <name type="scientific">Araneus ventricosus</name>
    <name type="common">Orbweaver spider</name>
    <name type="synonym">Epeira ventricosa</name>
    <dbReference type="NCBI Taxonomy" id="182803"/>
    <lineage>
        <taxon>Eukaryota</taxon>
        <taxon>Metazoa</taxon>
        <taxon>Ecdysozoa</taxon>
        <taxon>Arthropoda</taxon>
        <taxon>Chelicerata</taxon>
        <taxon>Arachnida</taxon>
        <taxon>Araneae</taxon>
        <taxon>Araneomorphae</taxon>
        <taxon>Entelegynae</taxon>
        <taxon>Araneoidea</taxon>
        <taxon>Araneidae</taxon>
        <taxon>Araneus</taxon>
    </lineage>
</organism>
<accession>A0A4Y2EWV6</accession>
<comment type="caution">
    <text evidence="2">The sequence shown here is derived from an EMBL/GenBank/DDBJ whole genome shotgun (WGS) entry which is preliminary data.</text>
</comment>
<feature type="compositionally biased region" description="Basic and acidic residues" evidence="1">
    <location>
        <begin position="179"/>
        <end position="192"/>
    </location>
</feature>
<dbReference type="EMBL" id="BGPR01000707">
    <property type="protein sequence ID" value="GBM32385.1"/>
    <property type="molecule type" value="Genomic_DNA"/>
</dbReference>
<feature type="region of interest" description="Disordered" evidence="1">
    <location>
        <begin position="127"/>
        <end position="192"/>
    </location>
</feature>